<dbReference type="Pfam" id="PF03446">
    <property type="entry name" value="NAD_binding_2"/>
    <property type="match status" value="1"/>
</dbReference>
<dbReference type="InterPro" id="IPR013328">
    <property type="entry name" value="6PGD_dom2"/>
</dbReference>
<dbReference type="Gene3D" id="1.10.1040.10">
    <property type="entry name" value="N-(1-d-carboxylethyl)-l-norvaline Dehydrogenase, domain 2"/>
    <property type="match status" value="1"/>
</dbReference>
<dbReference type="Pfam" id="PF14833">
    <property type="entry name" value="NAD_binding_11"/>
    <property type="match status" value="1"/>
</dbReference>
<evidence type="ECO:0000256" key="1">
    <source>
        <dbReference type="ARBA" id="ARBA00023002"/>
    </source>
</evidence>
<dbReference type="InterPro" id="IPR036291">
    <property type="entry name" value="NAD(P)-bd_dom_sf"/>
</dbReference>
<feature type="compositionally biased region" description="Basic residues" evidence="3">
    <location>
        <begin position="1"/>
        <end position="16"/>
    </location>
</feature>
<protein>
    <submittedName>
        <fullName evidence="6">Sulfolactaldehyde 3-reductase</fullName>
        <ecNumber evidence="6">1.1.1.373</ecNumber>
    </submittedName>
</protein>
<keyword evidence="7" id="KW-1185">Reference proteome</keyword>
<accession>A0ABW5CR53</accession>
<evidence type="ECO:0000313" key="7">
    <source>
        <dbReference type="Proteomes" id="UP001597371"/>
    </source>
</evidence>
<feature type="domain" description="6-phosphogluconate dehydrogenase NADP-binding" evidence="4">
    <location>
        <begin position="41"/>
        <end position="199"/>
    </location>
</feature>
<dbReference type="SUPFAM" id="SSF51735">
    <property type="entry name" value="NAD(P)-binding Rossmann-fold domains"/>
    <property type="match status" value="1"/>
</dbReference>
<dbReference type="InterPro" id="IPR006115">
    <property type="entry name" value="6PGDH_NADP-bd"/>
</dbReference>
<dbReference type="EC" id="1.1.1.373" evidence="6"/>
<dbReference type="InterPro" id="IPR029154">
    <property type="entry name" value="HIBADH-like_NADP-bd"/>
</dbReference>
<dbReference type="SUPFAM" id="SSF48179">
    <property type="entry name" value="6-phosphogluconate dehydrogenase C-terminal domain-like"/>
    <property type="match status" value="1"/>
</dbReference>
<sequence>MRRSGRARHAARRHRDLRADRCRGAKPLTGRPGRREQMTATIGFVGLGTMGLPMASNLSRAGFAVRGYDLSPEARKAFAEVGGVAASSAAEATKGAAFVITMLPTAAHIDAALFEAGGIAEAIGPEAILVNMSTILPEETDRLAARLSGFSIAMIDAPVGRSALEAARGALLILASGEKRALEAARPLFEVMGNQTIDCGALGNGSRVKVINNFMGVSLNALTAEALTLAEASGLDIRLALEVMRGTIAGIGHMRVTYPNKVLKGDLSAGFPVDLAHKDLGLALQLAARVNAPVFMGGAAAQIYSIVRADGRGRQDYTAVYPVLRTLAGLPDTIPYDPSADDEYNPFNA</sequence>
<evidence type="ECO:0000256" key="2">
    <source>
        <dbReference type="ARBA" id="ARBA00023027"/>
    </source>
</evidence>
<evidence type="ECO:0000313" key="6">
    <source>
        <dbReference type="EMBL" id="MFD2239306.1"/>
    </source>
</evidence>
<name>A0ABW5CR53_9HYPH</name>
<dbReference type="InterPro" id="IPR008927">
    <property type="entry name" value="6-PGluconate_DH-like_C_sf"/>
</dbReference>
<dbReference type="Proteomes" id="UP001597371">
    <property type="component" value="Unassembled WGS sequence"/>
</dbReference>
<dbReference type="RefSeq" id="WP_245195618.1">
    <property type="nucleotide sequence ID" value="NZ_CP072611.1"/>
</dbReference>
<dbReference type="EMBL" id="JBHUIJ010000028">
    <property type="protein sequence ID" value="MFD2239306.1"/>
    <property type="molecule type" value="Genomic_DNA"/>
</dbReference>
<dbReference type="PROSITE" id="PS00895">
    <property type="entry name" value="3_HYDROXYISOBUT_DH"/>
    <property type="match status" value="1"/>
</dbReference>
<comment type="caution">
    <text evidence="6">The sequence shown here is derived from an EMBL/GenBank/DDBJ whole genome shotgun (WGS) entry which is preliminary data.</text>
</comment>
<dbReference type="InterPro" id="IPR002204">
    <property type="entry name" value="3-OH-isobutyrate_DH-rel_CS"/>
</dbReference>
<gene>
    <name evidence="6" type="primary">yihU</name>
    <name evidence="6" type="ORF">ACFSKQ_17805</name>
</gene>
<dbReference type="PANTHER" id="PTHR22981">
    <property type="entry name" value="3-HYDROXYISOBUTYRATE DEHYDROGENASE-RELATED"/>
    <property type="match status" value="1"/>
</dbReference>
<keyword evidence="2" id="KW-0520">NAD</keyword>
<dbReference type="Gene3D" id="3.40.50.720">
    <property type="entry name" value="NAD(P)-binding Rossmann-like Domain"/>
    <property type="match status" value="1"/>
</dbReference>
<organism evidence="6 7">
    <name type="scientific">Aureimonas populi</name>
    <dbReference type="NCBI Taxonomy" id="1701758"/>
    <lineage>
        <taxon>Bacteria</taxon>
        <taxon>Pseudomonadati</taxon>
        <taxon>Pseudomonadota</taxon>
        <taxon>Alphaproteobacteria</taxon>
        <taxon>Hyphomicrobiales</taxon>
        <taxon>Aurantimonadaceae</taxon>
        <taxon>Aureimonas</taxon>
    </lineage>
</organism>
<feature type="region of interest" description="Disordered" evidence="3">
    <location>
        <begin position="1"/>
        <end position="35"/>
    </location>
</feature>
<evidence type="ECO:0000256" key="3">
    <source>
        <dbReference type="SAM" id="MobiDB-lite"/>
    </source>
</evidence>
<keyword evidence="1 6" id="KW-0560">Oxidoreductase</keyword>
<dbReference type="GO" id="GO:0061596">
    <property type="term" value="F:3-sulfolactaldehyde reductase activity"/>
    <property type="evidence" value="ECO:0007669"/>
    <property type="project" value="UniProtKB-EC"/>
</dbReference>
<dbReference type="PANTHER" id="PTHR22981:SF7">
    <property type="entry name" value="3-HYDROXYISOBUTYRATE DEHYDROGENASE, MITOCHONDRIAL"/>
    <property type="match status" value="1"/>
</dbReference>
<feature type="domain" description="3-hydroxyisobutyrate dehydrogenase-like NAD-binding" evidence="5">
    <location>
        <begin position="203"/>
        <end position="323"/>
    </location>
</feature>
<evidence type="ECO:0000259" key="4">
    <source>
        <dbReference type="Pfam" id="PF03446"/>
    </source>
</evidence>
<reference evidence="7" key="1">
    <citation type="journal article" date="2019" name="Int. J. Syst. Evol. Microbiol.">
        <title>The Global Catalogue of Microorganisms (GCM) 10K type strain sequencing project: providing services to taxonomists for standard genome sequencing and annotation.</title>
        <authorList>
            <consortium name="The Broad Institute Genomics Platform"/>
            <consortium name="The Broad Institute Genome Sequencing Center for Infectious Disease"/>
            <person name="Wu L."/>
            <person name="Ma J."/>
        </authorList>
    </citation>
    <scope>NUCLEOTIDE SEQUENCE [LARGE SCALE GENOMIC DNA]</scope>
    <source>
        <strain evidence="7">ZS-35-S2</strain>
    </source>
</reference>
<evidence type="ECO:0000259" key="5">
    <source>
        <dbReference type="Pfam" id="PF14833"/>
    </source>
</evidence>
<proteinExistence type="predicted"/>
<dbReference type="NCBIfam" id="NF012005">
    <property type="entry name" value="PRK15461.1"/>
    <property type="match status" value="1"/>
</dbReference>